<sequence>MLSLRKTKHIHRSARNNQYIHSLKLKNLRSEVKRRLNISNRNLRKSTIAKFKATINKNNGGRNETSVRYKNTRIVSKIKINESLSLSRLPLDSLDYDSTNKHTRSFSKRYNDLASIFVPCDYSYELSLQKTWPSNYTHNLSLMTVLKKQNQDHKIMNIMKDSLDLVLGFCFSYRSEGTNLKNSFRRNNCIQQKLYFSNNDLDVFEESLGIEDLGNPAKPISLNETYNFKNDAEVNETLNYSSRHTNLSEKYNDLNIQDFIRPHLSPCKTRRKNDTRKHSRGLFTAKTTDLFFHTQNSFNNDVVFKVNRDHSYAKMYKEMMSKEKFLQSNNIHTNLFVNKESSPKQYSNPKRLLFDCNKEQPFLFGTRNKTKDVLRNEANILKDNIINTNRLKTPCHSHTATQNTSFLKELVLDTAQLYSMLCGIDPEDVGFYIHSRSKDPDQWAIEILDSINII</sequence>
<gene>
    <name evidence="1" type="ORF">g.3245</name>
</gene>
<dbReference type="EMBL" id="GEDC01021179">
    <property type="protein sequence ID" value="JAS16119.1"/>
    <property type="molecule type" value="Transcribed_RNA"/>
</dbReference>
<accession>A0A1B6CRE4</accession>
<organism evidence="1">
    <name type="scientific">Clastoptera arizonana</name>
    <name type="common">Arizona spittle bug</name>
    <dbReference type="NCBI Taxonomy" id="38151"/>
    <lineage>
        <taxon>Eukaryota</taxon>
        <taxon>Metazoa</taxon>
        <taxon>Ecdysozoa</taxon>
        <taxon>Arthropoda</taxon>
        <taxon>Hexapoda</taxon>
        <taxon>Insecta</taxon>
        <taxon>Pterygota</taxon>
        <taxon>Neoptera</taxon>
        <taxon>Paraneoptera</taxon>
        <taxon>Hemiptera</taxon>
        <taxon>Auchenorrhyncha</taxon>
        <taxon>Cercopoidea</taxon>
        <taxon>Clastopteridae</taxon>
        <taxon>Clastoptera</taxon>
    </lineage>
</organism>
<proteinExistence type="predicted"/>
<reference evidence="1" key="1">
    <citation type="submission" date="2015-12" db="EMBL/GenBank/DDBJ databases">
        <title>De novo transcriptome assembly of four potential Pierce s Disease insect vectors from Arizona vineyards.</title>
        <authorList>
            <person name="Tassone E.E."/>
        </authorList>
    </citation>
    <scope>NUCLEOTIDE SEQUENCE</scope>
</reference>
<protein>
    <submittedName>
        <fullName evidence="1">Uncharacterized protein</fullName>
    </submittedName>
</protein>
<evidence type="ECO:0000313" key="1">
    <source>
        <dbReference type="EMBL" id="JAS16119.1"/>
    </source>
</evidence>
<dbReference type="AlphaFoldDB" id="A0A1B6CRE4"/>
<name>A0A1B6CRE4_9HEMI</name>